<accession>A0A382IKG6</accession>
<dbReference type="Gene3D" id="3.30.930.10">
    <property type="entry name" value="Bira Bifunctional Protein, Domain 2"/>
    <property type="match status" value="1"/>
</dbReference>
<organism evidence="2">
    <name type="scientific">marine metagenome</name>
    <dbReference type="NCBI Taxonomy" id="408172"/>
    <lineage>
        <taxon>unclassified sequences</taxon>
        <taxon>metagenomes</taxon>
        <taxon>ecological metagenomes</taxon>
    </lineage>
</organism>
<evidence type="ECO:0000313" key="2">
    <source>
        <dbReference type="EMBL" id="SVC00116.1"/>
    </source>
</evidence>
<evidence type="ECO:0000259" key="1">
    <source>
        <dbReference type="Pfam" id="PF17759"/>
    </source>
</evidence>
<feature type="domain" description="Phenylalanyl tRNA synthetase beta chain core" evidence="1">
    <location>
        <begin position="5"/>
        <end position="203"/>
    </location>
</feature>
<feature type="non-terminal residue" evidence="2">
    <location>
        <position position="203"/>
    </location>
</feature>
<dbReference type="GO" id="GO:0009328">
    <property type="term" value="C:phenylalanine-tRNA ligase complex"/>
    <property type="evidence" value="ECO:0007669"/>
    <property type="project" value="TreeGrafter"/>
</dbReference>
<protein>
    <recommendedName>
        <fullName evidence="1">Phenylalanyl tRNA synthetase beta chain core domain-containing protein</fullName>
    </recommendedName>
</protein>
<gene>
    <name evidence="2" type="ORF">METZ01_LOCUS252970</name>
</gene>
<dbReference type="PANTHER" id="PTHR10947:SF0">
    <property type="entry name" value="PHENYLALANINE--TRNA LIGASE BETA SUBUNIT"/>
    <property type="match status" value="1"/>
</dbReference>
<dbReference type="GO" id="GO:0006432">
    <property type="term" value="P:phenylalanyl-tRNA aminoacylation"/>
    <property type="evidence" value="ECO:0007669"/>
    <property type="project" value="InterPro"/>
</dbReference>
<proteinExistence type="predicted"/>
<dbReference type="InterPro" id="IPR041616">
    <property type="entry name" value="PheRS_beta_core"/>
</dbReference>
<dbReference type="InterPro" id="IPR045864">
    <property type="entry name" value="aa-tRNA-synth_II/BPL/LPL"/>
</dbReference>
<reference evidence="2" key="1">
    <citation type="submission" date="2018-05" db="EMBL/GenBank/DDBJ databases">
        <authorList>
            <person name="Lanie J.A."/>
            <person name="Ng W.-L."/>
            <person name="Kazmierczak K.M."/>
            <person name="Andrzejewski T.M."/>
            <person name="Davidsen T.M."/>
            <person name="Wayne K.J."/>
            <person name="Tettelin H."/>
            <person name="Glass J.I."/>
            <person name="Rusch D."/>
            <person name="Podicherti R."/>
            <person name="Tsui H.-C.T."/>
            <person name="Winkler M.E."/>
        </authorList>
    </citation>
    <scope>NUCLEOTIDE SEQUENCE</scope>
</reference>
<dbReference type="GO" id="GO:0004826">
    <property type="term" value="F:phenylalanine-tRNA ligase activity"/>
    <property type="evidence" value="ECO:0007669"/>
    <property type="project" value="InterPro"/>
</dbReference>
<dbReference type="SUPFAM" id="SSF55681">
    <property type="entry name" value="Class II aaRS and biotin synthetases"/>
    <property type="match status" value="1"/>
</dbReference>
<dbReference type="EMBL" id="UINC01067944">
    <property type="protein sequence ID" value="SVC00116.1"/>
    <property type="molecule type" value="Genomic_DNA"/>
</dbReference>
<name>A0A382IKG6_9ZZZZ</name>
<dbReference type="InterPro" id="IPR045060">
    <property type="entry name" value="Phe-tRNA-ligase_IIc_bsu"/>
</dbReference>
<feature type="non-terminal residue" evidence="2">
    <location>
        <position position="1"/>
    </location>
</feature>
<dbReference type="CDD" id="cd00769">
    <property type="entry name" value="PheRS_beta_core"/>
    <property type="match status" value="1"/>
</dbReference>
<dbReference type="AlphaFoldDB" id="A0A382IKG6"/>
<dbReference type="Pfam" id="PF17759">
    <property type="entry name" value="tRNA_synthFbeta"/>
    <property type="match status" value="1"/>
</dbReference>
<dbReference type="PANTHER" id="PTHR10947">
    <property type="entry name" value="PHENYLALANYL-TRNA SYNTHETASE BETA CHAIN AND LEUCINE-RICH REPEAT-CONTAINING PROTEIN 47"/>
    <property type="match status" value="1"/>
</dbReference>
<sequence>GFHLIPEITADVNMPLVEYNESEVDIEKISNALVNLDYQEIITYSFINPELNILLTGNKSKLQLKNPISPEMSVMRGSLLPGLILTAQRNISRQQQRVRIFEVGRIFRGTLSKHKEIITISGLALGSVASESWSDKKRSLDYYDIKGDIESLLNNTNKGISYNFVKSQHPSLQVGQAADIIREGKRIGMIGKLHPSIAKKFDL</sequence>